<reference evidence="3" key="2">
    <citation type="submission" date="2020-11" db="EMBL/GenBank/DDBJ databases">
        <authorList>
            <person name="McCartney M.A."/>
            <person name="Auch B."/>
            <person name="Kono T."/>
            <person name="Mallez S."/>
            <person name="Becker A."/>
            <person name="Gohl D.M."/>
            <person name="Silverstein K.A.T."/>
            <person name="Koren S."/>
            <person name="Bechman K.B."/>
            <person name="Herman A."/>
            <person name="Abrahante J.E."/>
            <person name="Garbe J."/>
        </authorList>
    </citation>
    <scope>NUCLEOTIDE SEQUENCE</scope>
    <source>
        <strain evidence="3">Duluth1</strain>
        <tissue evidence="3">Whole animal</tissue>
    </source>
</reference>
<evidence type="ECO:0000313" key="3">
    <source>
        <dbReference type="EMBL" id="KAH3784665.1"/>
    </source>
</evidence>
<reference evidence="3" key="1">
    <citation type="journal article" date="2019" name="bioRxiv">
        <title>The Genome of the Zebra Mussel, Dreissena polymorpha: A Resource for Invasive Species Research.</title>
        <authorList>
            <person name="McCartney M.A."/>
            <person name="Auch B."/>
            <person name="Kono T."/>
            <person name="Mallez S."/>
            <person name="Zhang Y."/>
            <person name="Obille A."/>
            <person name="Becker A."/>
            <person name="Abrahante J.E."/>
            <person name="Garbe J."/>
            <person name="Badalamenti J.P."/>
            <person name="Herman A."/>
            <person name="Mangelson H."/>
            <person name="Liachko I."/>
            <person name="Sullivan S."/>
            <person name="Sone E.D."/>
            <person name="Koren S."/>
            <person name="Silverstein K.A.T."/>
            <person name="Beckman K.B."/>
            <person name="Gohl D.M."/>
        </authorList>
    </citation>
    <scope>NUCLEOTIDE SEQUENCE</scope>
    <source>
        <strain evidence="3">Duluth1</strain>
        <tissue evidence="3">Whole animal</tissue>
    </source>
</reference>
<dbReference type="PANTHER" id="PTHR33361:SF2">
    <property type="entry name" value="DUF885 DOMAIN-CONTAINING PROTEIN"/>
    <property type="match status" value="1"/>
</dbReference>
<protein>
    <recommendedName>
        <fullName evidence="5">DUF885 domain-containing protein</fullName>
    </recommendedName>
</protein>
<evidence type="ECO:0000256" key="2">
    <source>
        <dbReference type="SAM" id="SignalP"/>
    </source>
</evidence>
<evidence type="ECO:0000256" key="1">
    <source>
        <dbReference type="SAM" id="Phobius"/>
    </source>
</evidence>
<dbReference type="AlphaFoldDB" id="A0A9D4EV90"/>
<dbReference type="InterPro" id="IPR010281">
    <property type="entry name" value="DUF885"/>
</dbReference>
<keyword evidence="1" id="KW-0472">Membrane</keyword>
<feature type="signal peptide" evidence="2">
    <location>
        <begin position="1"/>
        <end position="15"/>
    </location>
</feature>
<feature type="chain" id="PRO_5039359862" description="DUF885 domain-containing protein" evidence="2">
    <location>
        <begin position="16"/>
        <end position="629"/>
    </location>
</feature>
<organism evidence="3 4">
    <name type="scientific">Dreissena polymorpha</name>
    <name type="common">Zebra mussel</name>
    <name type="synonym">Mytilus polymorpha</name>
    <dbReference type="NCBI Taxonomy" id="45954"/>
    <lineage>
        <taxon>Eukaryota</taxon>
        <taxon>Metazoa</taxon>
        <taxon>Spiralia</taxon>
        <taxon>Lophotrochozoa</taxon>
        <taxon>Mollusca</taxon>
        <taxon>Bivalvia</taxon>
        <taxon>Autobranchia</taxon>
        <taxon>Heteroconchia</taxon>
        <taxon>Euheterodonta</taxon>
        <taxon>Imparidentia</taxon>
        <taxon>Neoheterodontei</taxon>
        <taxon>Myida</taxon>
        <taxon>Dreissenoidea</taxon>
        <taxon>Dreissenidae</taxon>
        <taxon>Dreissena</taxon>
    </lineage>
</organism>
<dbReference type="OrthoDB" id="5959877at2759"/>
<gene>
    <name evidence="3" type="ORF">DPMN_162628</name>
</gene>
<dbReference type="Proteomes" id="UP000828390">
    <property type="component" value="Unassembled WGS sequence"/>
</dbReference>
<sequence>MMKVLFLVLVGLSHATVFDDLLSEFWEWRLRDNPEFASNVGDSRYTELVEDYSLEAIDARKDWLERFLAKVKSSIIRKDLSKADQITYDVLDDTIQAWLDGYEWKNYGPMNPVSRIDGFHYQYDRFAGQVKFHDVSSFKNFAARIRAFGDQIDQVIVRMNVSIHSKTTLNNVSISEVPAALDKILQFKTNVTAFPMFEPFLIRLDAKTSNTTEKALIRALAKTNIEYLLQKIERLKQFITEDYLRHTRTSDGVWGLPRGLEYYRASLKWQLSEELDPEYIHKTGLAEVERIIGEMEMIMRRDGFNGSLHEYFAVLRQNQSNFESDPDKALQAFKDMHRERILPVLDQFFEDIPDVPLEIKRMTNNGPLGIYKNAAPDGSRPGVFYANVDYGPVAKYTMASLLVHETDPGHHLQDAYALTNPAIPMFRRAVDYSKYFAAPMHFPFYTAYCEGWGLYSEELGDELGVYQNDYDRLGKFNQQIFRAARLVVDTGLHALQWSRADAIGYMLDNTALARASIEREIDRYITWPGQATAYTIGNLKVIELRRRATIRTCGFFDVKKFHSVLLKNGALPMSVLDTLVDDWVAEVRQKHGISGSDCPSTVSSAATTTAAATLTLHYFMLLFYFVTNT</sequence>
<keyword evidence="2" id="KW-0732">Signal</keyword>
<feature type="transmembrane region" description="Helical" evidence="1">
    <location>
        <begin position="605"/>
        <end position="626"/>
    </location>
</feature>
<comment type="caution">
    <text evidence="3">The sequence shown here is derived from an EMBL/GenBank/DDBJ whole genome shotgun (WGS) entry which is preliminary data.</text>
</comment>
<evidence type="ECO:0008006" key="5">
    <source>
        <dbReference type="Google" id="ProtNLM"/>
    </source>
</evidence>
<dbReference type="EMBL" id="JAIWYP010000008">
    <property type="protein sequence ID" value="KAH3784665.1"/>
    <property type="molecule type" value="Genomic_DNA"/>
</dbReference>
<proteinExistence type="predicted"/>
<keyword evidence="1" id="KW-1133">Transmembrane helix</keyword>
<keyword evidence="1" id="KW-0812">Transmembrane</keyword>
<accession>A0A9D4EV90</accession>
<name>A0A9D4EV90_DREPO</name>
<dbReference type="Pfam" id="PF05960">
    <property type="entry name" value="DUF885"/>
    <property type="match status" value="1"/>
</dbReference>
<keyword evidence="4" id="KW-1185">Reference proteome</keyword>
<evidence type="ECO:0000313" key="4">
    <source>
        <dbReference type="Proteomes" id="UP000828390"/>
    </source>
</evidence>
<dbReference type="PANTHER" id="PTHR33361">
    <property type="entry name" value="GLR0591 PROTEIN"/>
    <property type="match status" value="1"/>
</dbReference>